<name>C5M0L1_PERM5</name>
<accession>C5M0L1</accession>
<gene>
    <name evidence="1" type="ORF">Pmar_PMAR009593</name>
</gene>
<organism evidence="2">
    <name type="scientific">Perkinsus marinus (strain ATCC 50983 / TXsc)</name>
    <dbReference type="NCBI Taxonomy" id="423536"/>
    <lineage>
        <taxon>Eukaryota</taxon>
        <taxon>Sar</taxon>
        <taxon>Alveolata</taxon>
        <taxon>Perkinsozoa</taxon>
        <taxon>Perkinsea</taxon>
        <taxon>Perkinsida</taxon>
        <taxon>Perkinsidae</taxon>
        <taxon>Perkinsus</taxon>
    </lineage>
</organism>
<evidence type="ECO:0000313" key="2">
    <source>
        <dbReference type="Proteomes" id="UP000007800"/>
    </source>
</evidence>
<dbReference type="Proteomes" id="UP000007800">
    <property type="component" value="Unassembled WGS sequence"/>
</dbReference>
<dbReference type="GeneID" id="9055119"/>
<dbReference type="InParanoid" id="C5M0L1"/>
<keyword evidence="2" id="KW-1185">Reference proteome</keyword>
<sequence>MSDHPKISSKTVSDLTTSPNDLEHIINYLRRTRPSDLNLIHAVEEGVRHEALLGRALGPLLPDIALQAPSFCSPIFAIHQSNKIRLISNYAFRSHGVRLNDTAEVYHKVSMPRLSHIALVAQALGSGTKHL</sequence>
<protein>
    <submittedName>
        <fullName evidence="1">Uncharacterized protein</fullName>
    </submittedName>
</protein>
<dbReference type="RefSeq" id="XP_002764762.1">
    <property type="nucleotide sequence ID" value="XM_002764716.1"/>
</dbReference>
<reference evidence="1 2" key="1">
    <citation type="submission" date="2008-07" db="EMBL/GenBank/DDBJ databases">
        <authorList>
            <person name="El-Sayed N."/>
            <person name="Caler E."/>
            <person name="Inman J."/>
            <person name="Amedeo P."/>
            <person name="Hass B."/>
            <person name="Wortman J."/>
        </authorList>
    </citation>
    <scope>NUCLEOTIDE SEQUENCE [LARGE SCALE GENOMIC DNA]</scope>
    <source>
        <strain evidence="2">ATCC 50983 / TXsc</strain>
    </source>
</reference>
<dbReference type="AlphaFoldDB" id="C5M0L1"/>
<dbReference type="EMBL" id="GG687155">
    <property type="protein sequence ID" value="EEQ97479.1"/>
    <property type="molecule type" value="Genomic_DNA"/>
</dbReference>
<proteinExistence type="predicted"/>
<evidence type="ECO:0000313" key="1">
    <source>
        <dbReference type="EMBL" id="EEQ97479.1"/>
    </source>
</evidence>